<dbReference type="PANTHER" id="PTHR30482:SF10">
    <property type="entry name" value="HIGH-AFFINITY BRANCHED-CHAIN AMINO ACID TRANSPORT PROTEIN BRAE"/>
    <property type="match status" value="1"/>
</dbReference>
<dbReference type="GO" id="GO:0015658">
    <property type="term" value="F:branched-chain amino acid transmembrane transporter activity"/>
    <property type="evidence" value="ECO:0007669"/>
    <property type="project" value="InterPro"/>
</dbReference>
<evidence type="ECO:0000313" key="7">
    <source>
        <dbReference type="EMBL" id="OZG58957.1"/>
    </source>
</evidence>
<proteinExistence type="predicted"/>
<organism evidence="7 8">
    <name type="scientific">Bifidobacterium myosotis</name>
    <dbReference type="NCBI Taxonomy" id="1630166"/>
    <lineage>
        <taxon>Bacteria</taxon>
        <taxon>Bacillati</taxon>
        <taxon>Actinomycetota</taxon>
        <taxon>Actinomycetes</taxon>
        <taxon>Bifidobacteriales</taxon>
        <taxon>Bifidobacteriaceae</taxon>
        <taxon>Bifidobacterium</taxon>
    </lineage>
</organism>
<sequence length="327" mass="35150">MDFLTIISNTLGELIAPTTAAYVLAAIGLNIHFGMTGLMNMGQAGFMLLGAYGFAITQSMGGNLFASVCAAIALAVIYALLLGIPTLKLGPDYLAMVTLAAAEIIRIIGRSTAMTKITGGSAGISPQDFTTQFEETSPLPNGATTFLLWTYNNNIANSWWLRIVAWVLVAVAALLCWRWFHSPWGRVLKGIREDENAIRSLGKNVTKYKMQALILGGIFGALGGIIFVLPRSVQPDSLGRAVTFYTWTILLLGGAATIFGPILGSCLLWVLLTFVKELMRGTIPDTLISSNQVESLGWVIVGVALMCLVIFRPQGLLGDRKELAFNA</sequence>
<keyword evidence="8" id="KW-1185">Reference proteome</keyword>
<evidence type="ECO:0000313" key="8">
    <source>
        <dbReference type="Proteomes" id="UP000216871"/>
    </source>
</evidence>
<keyword evidence="2" id="KW-1003">Cell membrane</keyword>
<evidence type="ECO:0000256" key="6">
    <source>
        <dbReference type="SAM" id="Phobius"/>
    </source>
</evidence>
<evidence type="ECO:0000256" key="1">
    <source>
        <dbReference type="ARBA" id="ARBA00004651"/>
    </source>
</evidence>
<reference evidence="7 8" key="1">
    <citation type="journal article" date="2017" name="BMC Genomics">
        <title>Comparative genomic and phylogenomic analyses of the Bifidobacteriaceae family.</title>
        <authorList>
            <person name="Lugli G.A."/>
            <person name="Milani C."/>
            <person name="Turroni F."/>
            <person name="Duranti S."/>
            <person name="Mancabelli L."/>
            <person name="Mangifesta M."/>
            <person name="Ferrario C."/>
            <person name="Modesto M."/>
            <person name="Mattarelli P."/>
            <person name="Jiri K."/>
            <person name="van Sinderen D."/>
            <person name="Ventura M."/>
        </authorList>
    </citation>
    <scope>NUCLEOTIDE SEQUENCE [LARGE SCALE GENOMIC DNA]</scope>
    <source>
        <strain evidence="7 8">DSM 100196</strain>
    </source>
</reference>
<dbReference type="InterPro" id="IPR043428">
    <property type="entry name" value="LivM-like"/>
</dbReference>
<evidence type="ECO:0000256" key="2">
    <source>
        <dbReference type="ARBA" id="ARBA00022475"/>
    </source>
</evidence>
<evidence type="ECO:0000256" key="4">
    <source>
        <dbReference type="ARBA" id="ARBA00022989"/>
    </source>
</evidence>
<dbReference type="Pfam" id="PF02653">
    <property type="entry name" value="BPD_transp_2"/>
    <property type="match status" value="1"/>
</dbReference>
<dbReference type="PANTHER" id="PTHR30482">
    <property type="entry name" value="HIGH-AFFINITY BRANCHED-CHAIN AMINO ACID TRANSPORT SYSTEM PERMEASE"/>
    <property type="match status" value="1"/>
</dbReference>
<dbReference type="InterPro" id="IPR001851">
    <property type="entry name" value="ABC_transp_permease"/>
</dbReference>
<feature type="transmembrane region" description="Helical" evidence="6">
    <location>
        <begin position="242"/>
        <end position="275"/>
    </location>
</feature>
<feature type="transmembrane region" description="Helical" evidence="6">
    <location>
        <begin position="295"/>
        <end position="311"/>
    </location>
</feature>
<dbReference type="GO" id="GO:0005886">
    <property type="term" value="C:plasma membrane"/>
    <property type="evidence" value="ECO:0007669"/>
    <property type="project" value="UniProtKB-SubCell"/>
</dbReference>
<keyword evidence="3 6" id="KW-0812">Transmembrane</keyword>
<feature type="transmembrane region" description="Helical" evidence="6">
    <location>
        <begin position="159"/>
        <end position="180"/>
    </location>
</feature>
<accession>A0A261FIH5</accession>
<dbReference type="AlphaFoldDB" id="A0A261FIH5"/>
<protein>
    <submittedName>
        <fullName evidence="7">Branched-chain amino acid ABC transporter permease</fullName>
    </submittedName>
</protein>
<evidence type="ECO:0000256" key="3">
    <source>
        <dbReference type="ARBA" id="ARBA00022692"/>
    </source>
</evidence>
<name>A0A261FIH5_9BIFI</name>
<comment type="subcellular location">
    <subcellularLocation>
        <location evidence="1">Cell membrane</location>
        <topology evidence="1">Multi-pass membrane protein</topology>
    </subcellularLocation>
</comment>
<feature type="transmembrane region" description="Helical" evidence="6">
    <location>
        <begin position="210"/>
        <end position="230"/>
    </location>
</feature>
<evidence type="ECO:0000256" key="5">
    <source>
        <dbReference type="ARBA" id="ARBA00023136"/>
    </source>
</evidence>
<dbReference type="EMBL" id="MWWW01000016">
    <property type="protein sequence ID" value="OZG58957.1"/>
    <property type="molecule type" value="Genomic_DNA"/>
</dbReference>
<gene>
    <name evidence="7" type="ORF">BMYO_1498</name>
</gene>
<keyword evidence="4 6" id="KW-1133">Transmembrane helix</keyword>
<dbReference type="Proteomes" id="UP000216871">
    <property type="component" value="Unassembled WGS sequence"/>
</dbReference>
<feature type="transmembrane region" description="Helical" evidence="6">
    <location>
        <begin position="60"/>
        <end position="81"/>
    </location>
</feature>
<dbReference type="CDD" id="cd06581">
    <property type="entry name" value="TM_PBP1_LivM_like"/>
    <property type="match status" value="1"/>
</dbReference>
<dbReference type="RefSeq" id="WP_094667934.1">
    <property type="nucleotide sequence ID" value="NZ_MWWW01000016.1"/>
</dbReference>
<keyword evidence="5 6" id="KW-0472">Membrane</keyword>
<comment type="caution">
    <text evidence="7">The sequence shown here is derived from an EMBL/GenBank/DDBJ whole genome shotgun (WGS) entry which is preliminary data.</text>
</comment>
<dbReference type="OrthoDB" id="9814461at2"/>